<protein>
    <submittedName>
        <fullName evidence="1">Uncharacterized protein</fullName>
    </submittedName>
</protein>
<accession>A0AA37NZT2</accession>
<dbReference type="RefSeq" id="WP_227226044.1">
    <property type="nucleotide sequence ID" value="NZ_JAJCQX010000029.1"/>
</dbReference>
<dbReference type="Proteomes" id="UP001055114">
    <property type="component" value="Unassembled WGS sequence"/>
</dbReference>
<gene>
    <name evidence="1" type="ORF">CE91St3_33970</name>
</gene>
<name>A0AA37NZT2_9BACT</name>
<dbReference type="EMBL" id="BQNZ01000003">
    <property type="protein sequence ID" value="GKH73534.1"/>
    <property type="molecule type" value="Genomic_DNA"/>
</dbReference>
<sequence length="49" mass="5559">MKLTTKYPTGTNKGNDQQLFPNEALQQYVTTATNEYNSLRCSSESIKFP</sequence>
<proteinExistence type="predicted"/>
<comment type="caution">
    <text evidence="1">The sequence shown here is derived from an EMBL/GenBank/DDBJ whole genome shotgun (WGS) entry which is preliminary data.</text>
</comment>
<organism evidence="1 2">
    <name type="scientific">Parabacteroides merdae</name>
    <dbReference type="NCBI Taxonomy" id="46503"/>
    <lineage>
        <taxon>Bacteria</taxon>
        <taxon>Pseudomonadati</taxon>
        <taxon>Bacteroidota</taxon>
        <taxon>Bacteroidia</taxon>
        <taxon>Bacteroidales</taxon>
        <taxon>Tannerellaceae</taxon>
        <taxon>Parabacteroides</taxon>
    </lineage>
</organism>
<evidence type="ECO:0000313" key="2">
    <source>
        <dbReference type="Proteomes" id="UP001055114"/>
    </source>
</evidence>
<evidence type="ECO:0000313" key="1">
    <source>
        <dbReference type="EMBL" id="GKH73534.1"/>
    </source>
</evidence>
<reference evidence="1" key="1">
    <citation type="submission" date="2022-01" db="EMBL/GenBank/DDBJ databases">
        <title>Novel bile acid biosynthetic pathways are enriched in the microbiome of centenarians.</title>
        <authorList>
            <person name="Sato Y."/>
            <person name="Atarashi K."/>
            <person name="Plichta R.D."/>
            <person name="Arai Y."/>
            <person name="Sasajima S."/>
            <person name="Kearney M.S."/>
            <person name="Suda W."/>
            <person name="Takeshita K."/>
            <person name="Sasaki T."/>
            <person name="Okamoto S."/>
            <person name="Skelly N.A."/>
            <person name="Okamura Y."/>
            <person name="Vlamakis H."/>
            <person name="Li Y."/>
            <person name="Tanoue T."/>
            <person name="Takei H."/>
            <person name="Nittono H."/>
            <person name="Narushima S."/>
            <person name="Irie J."/>
            <person name="Itoh H."/>
            <person name="Moriya K."/>
            <person name="Sugiura Y."/>
            <person name="Suematsu M."/>
            <person name="Moritoki N."/>
            <person name="Shibata S."/>
            <person name="Littman R.D."/>
            <person name="Fischbach A.M."/>
            <person name="Uwamino Y."/>
            <person name="Inoue T."/>
            <person name="Honda A."/>
            <person name="Hattori M."/>
            <person name="Murai T."/>
            <person name="Xavier J.R."/>
            <person name="Hirose N."/>
            <person name="Honda K."/>
        </authorList>
    </citation>
    <scope>NUCLEOTIDE SEQUENCE</scope>
    <source>
        <strain evidence="1">CE91-St3</strain>
    </source>
</reference>
<dbReference type="AlphaFoldDB" id="A0AA37NZT2"/>